<gene>
    <name evidence="3" type="ORF">C7391_1156</name>
</gene>
<evidence type="ECO:0000256" key="2">
    <source>
        <dbReference type="ARBA" id="ARBA00022490"/>
    </source>
</evidence>
<dbReference type="PANTHER" id="PTHR31661">
    <property type="entry name" value="SIMILAR TO CDNA SEQUENCE BC052040"/>
    <property type="match status" value="1"/>
</dbReference>
<accession>A0A484F403</accession>
<keyword evidence="2" id="KW-0963">Cytoplasm</keyword>
<dbReference type="OrthoDB" id="51604at2157"/>
<comment type="subcellular location">
    <subcellularLocation>
        <location evidence="1">Cytoplasm</location>
    </subcellularLocation>
</comment>
<dbReference type="Proteomes" id="UP000294855">
    <property type="component" value="Unassembled WGS sequence"/>
</dbReference>
<name>A0A484F403_9EURY</name>
<evidence type="ECO:0000313" key="3">
    <source>
        <dbReference type="EMBL" id="TDQ68218.1"/>
    </source>
</evidence>
<reference evidence="3 4" key="1">
    <citation type="submission" date="2019-03" db="EMBL/GenBank/DDBJ databases">
        <title>Genomic Encyclopedia of Type Strains, Phase IV (KMG-IV): sequencing the most valuable type-strain genomes for metagenomic binning, comparative biology and taxonomic classification.</title>
        <authorList>
            <person name="Goeker M."/>
        </authorList>
    </citation>
    <scope>NUCLEOTIDE SEQUENCE [LARGE SCALE GENOMIC DNA]</scope>
    <source>
        <strain evidence="3 4">DSM 13328</strain>
    </source>
</reference>
<dbReference type="GO" id="GO:0005737">
    <property type="term" value="C:cytoplasm"/>
    <property type="evidence" value="ECO:0007669"/>
    <property type="project" value="UniProtKB-SubCell"/>
</dbReference>
<dbReference type="AlphaFoldDB" id="A0A484F403"/>
<organism evidence="3 4">
    <name type="scientific">Methanimicrococcus blatticola</name>
    <dbReference type="NCBI Taxonomy" id="91560"/>
    <lineage>
        <taxon>Archaea</taxon>
        <taxon>Methanobacteriati</taxon>
        <taxon>Methanobacteriota</taxon>
        <taxon>Stenosarchaea group</taxon>
        <taxon>Methanomicrobia</taxon>
        <taxon>Methanosarcinales</taxon>
        <taxon>Methanosarcinaceae</taxon>
        <taxon>Methanimicrococcus</taxon>
    </lineage>
</organism>
<evidence type="ECO:0000256" key="1">
    <source>
        <dbReference type="ARBA" id="ARBA00004496"/>
    </source>
</evidence>
<evidence type="ECO:0000313" key="4">
    <source>
        <dbReference type="Proteomes" id="UP000294855"/>
    </source>
</evidence>
<dbReference type="InterPro" id="IPR029404">
    <property type="entry name" value="CDIN1"/>
</dbReference>
<keyword evidence="4" id="KW-1185">Reference proteome</keyword>
<dbReference type="RefSeq" id="WP_133517610.1">
    <property type="nucleotide sequence ID" value="NZ_JAHDUW010000004.1"/>
</dbReference>
<dbReference type="Pfam" id="PF14811">
    <property type="entry name" value="TPD"/>
    <property type="match status" value="1"/>
</dbReference>
<proteinExistence type="predicted"/>
<protein>
    <submittedName>
        <fullName evidence="3">Uncharacterized protein with TPD motif</fullName>
    </submittedName>
</protein>
<dbReference type="PANTHER" id="PTHR31661:SF1">
    <property type="entry name" value="CDAN1-INTERACTING NUCLEASE 1"/>
    <property type="match status" value="1"/>
</dbReference>
<comment type="caution">
    <text evidence="3">The sequence shown here is derived from an EMBL/GenBank/DDBJ whole genome shotgun (WGS) entry which is preliminary data.</text>
</comment>
<dbReference type="EMBL" id="SNYS01000009">
    <property type="protein sequence ID" value="TDQ68218.1"/>
    <property type="molecule type" value="Genomic_DNA"/>
</dbReference>
<sequence>MDSNLYRYFYESLNSHDDVQKLSEKYNVCCGTLSSILNQKVVEDVKKSHYRFKRKEDKIVNEWRSGNSFLMLSQKYHYPATLISTLILENLGHSKKEIRLFYKNPKSIENNRIQNELLESLNADYFFSPRAHQLQEEKGKIGENIISFWLKKKSCDFTCEDEMRAEGCTGKTPDFLLRKSIKISGREVCWIESKALFGELKEHRNYEKKQFNEYADCFGEGLVIYWFGFETDILKEKSEGYQIADFEFFKKDVPEHVNKFLNYVIYW</sequence>